<evidence type="ECO:0000313" key="5">
    <source>
        <dbReference type="Proteomes" id="UP000029221"/>
    </source>
</evidence>
<dbReference type="Pfam" id="PF14905">
    <property type="entry name" value="OMP_b-brl_3"/>
    <property type="match status" value="2"/>
</dbReference>
<dbReference type="STRING" id="319236.BST91_09775"/>
<feature type="signal peptide" evidence="2">
    <location>
        <begin position="1"/>
        <end position="18"/>
    </location>
</feature>
<accession>A0A090Q440</accession>
<sequence length="920" mass="102970">MKNLLFTLVLMTSAVLFAQKIEIKGVVLDSLSNTGLQSATVFAETKKDATLIAYSITDENGAFTISGNTSIDSLVFYASYQGYKEFRKELFIKDNREIDLGQISLSNQVEELEGVLVNAKAAPIRIKQDTLEFNAGSFKSKENATLEDLLEKLPGVEIDKDGTIKVNGKKVNKLLVNGKEFFGSDPKIALKNLPKEIIDKIQVTESKTEEQKILKEKSDNNEAEINVVIAEDKNKGFFSRFTAGAGTDERYSLSGIANYFNKDLRISVLGAGNNINSPGFSFDEVFDAMGSQAFSISRSSNGSFGVNGFNFGGSGDGITTSQSGGINISNDWGKKVELSANYFYGGSETITATQSRRETFLPDRSFINNSSNDSRSDGFNHRMRAELKVRPDTLTTITFTPEFNSSQNQSNSSSNSIASNPDGSIINDVETLSSNDSESTNFNGNFYVFRGTLGKKWSFSASGNLSLNNSDNLNDFNSTRNTFGTSPSTEIQNQLIDQVNNIRSYRIAPKINYKVHDSLSFFTEYTYRNQNQENIRSVFDRDSGANLFNQAQSTDQEINTLEQRAVLGGRYKLGKYRLNLSTGLIRQSLDNNDDLRLFDFEKEFTNPYLNARITKSFGENGYLSLSFRNDISLPAANQLQPAEDRTNPQNIIIGNPDLNAIKNNRVNFYYSDYNWKEQSGLYAGGSLNFVNDRVVASTITDEDLIRTTTYTNVDGVFNSYVYVSYSKSWKKDNSKIKVGSGLDVGYDENKGFTQNILFTTKSTRINPRVYVSYDIDDLLDVKLSYDPSFNKTKFDNAPFQEQDFTNQQVSIDLTTYWPKKVTFGLRGEYNKFGNIEAGFDDDSLILIGSLGYSFANDKANFKVKAYDILNQVIGTRRTVASDYVQDTNTLVLQQYFMFSFTYKLSTFTKKKSENSIIFMD</sequence>
<feature type="chain" id="PRO_5001861534" description="Outer membrane protein beta-barrel domain-containing protein" evidence="2">
    <location>
        <begin position="19"/>
        <end position="920"/>
    </location>
</feature>
<feature type="region of interest" description="Disordered" evidence="1">
    <location>
        <begin position="400"/>
        <end position="422"/>
    </location>
</feature>
<dbReference type="SUPFAM" id="SSF49464">
    <property type="entry name" value="Carboxypeptidase regulatory domain-like"/>
    <property type="match status" value="1"/>
</dbReference>
<feature type="domain" description="Outer membrane protein beta-barrel" evidence="3">
    <location>
        <begin position="458"/>
        <end position="732"/>
    </location>
</feature>
<keyword evidence="2" id="KW-0732">Signal</keyword>
<keyword evidence="5" id="KW-1185">Reference proteome</keyword>
<protein>
    <recommendedName>
        <fullName evidence="3">Outer membrane protein beta-barrel domain-containing protein</fullName>
    </recommendedName>
</protein>
<name>A0A090Q440_9FLAO</name>
<proteinExistence type="predicted"/>
<reference evidence="4" key="1">
    <citation type="journal article" date="2014" name="Genome Announc.">
        <title>Draft Genome Sequences of Marine Flavobacterium Nonlabens Strains NR17, NR24, NR27, NR32, NR33, and Ara13.</title>
        <authorList>
            <person name="Nakanishi M."/>
            <person name="Meirelles P."/>
            <person name="Suzuki R."/>
            <person name="Takatani N."/>
            <person name="Mino S."/>
            <person name="Suda W."/>
            <person name="Oshima K."/>
            <person name="Hattori M."/>
            <person name="Ohkuma M."/>
            <person name="Hosokawa M."/>
            <person name="Miyashita K."/>
            <person name="Thompson F.L."/>
            <person name="Niwa A."/>
            <person name="Sawabe T."/>
            <person name="Sawabe T."/>
        </authorList>
    </citation>
    <scope>NUCLEOTIDE SEQUENCE [LARGE SCALE GENOMIC DNA]</scope>
    <source>
        <strain evidence="4">JCM 19294</strain>
    </source>
</reference>
<organism evidence="4 5">
    <name type="scientific">Nonlabens tegetincola</name>
    <dbReference type="NCBI Taxonomy" id="323273"/>
    <lineage>
        <taxon>Bacteria</taxon>
        <taxon>Pseudomonadati</taxon>
        <taxon>Bacteroidota</taxon>
        <taxon>Flavobacteriia</taxon>
        <taxon>Flavobacteriales</taxon>
        <taxon>Flavobacteriaceae</taxon>
        <taxon>Nonlabens</taxon>
    </lineage>
</organism>
<dbReference type="InterPro" id="IPR008969">
    <property type="entry name" value="CarboxyPept-like_regulatory"/>
</dbReference>
<evidence type="ECO:0000259" key="3">
    <source>
        <dbReference type="Pfam" id="PF14905"/>
    </source>
</evidence>
<evidence type="ECO:0000256" key="1">
    <source>
        <dbReference type="SAM" id="MobiDB-lite"/>
    </source>
</evidence>
<feature type="compositionally biased region" description="Low complexity" evidence="1">
    <location>
        <begin position="404"/>
        <end position="416"/>
    </location>
</feature>
<gene>
    <name evidence="4" type="ORF">JCM19294_314</name>
</gene>
<dbReference type="InterPro" id="IPR041700">
    <property type="entry name" value="OMP_b-brl_3"/>
</dbReference>
<dbReference type="Proteomes" id="UP000029221">
    <property type="component" value="Unassembled WGS sequence"/>
</dbReference>
<feature type="domain" description="Outer membrane protein beta-barrel" evidence="3">
    <location>
        <begin position="761"/>
        <end position="902"/>
    </location>
</feature>
<comment type="caution">
    <text evidence="4">The sequence shown here is derived from an EMBL/GenBank/DDBJ whole genome shotgun (WGS) entry which is preliminary data.</text>
</comment>
<dbReference type="RefSeq" id="WP_042279590.1">
    <property type="nucleotide sequence ID" value="NZ_BBML01000007.1"/>
</dbReference>
<evidence type="ECO:0000256" key="2">
    <source>
        <dbReference type="SAM" id="SignalP"/>
    </source>
</evidence>
<evidence type="ECO:0000313" key="4">
    <source>
        <dbReference type="EMBL" id="GAK97775.1"/>
    </source>
</evidence>
<dbReference type="EMBL" id="BBML01000007">
    <property type="protein sequence ID" value="GAK97775.1"/>
    <property type="molecule type" value="Genomic_DNA"/>
</dbReference>
<dbReference type="SUPFAM" id="SSF56935">
    <property type="entry name" value="Porins"/>
    <property type="match status" value="1"/>
</dbReference>
<dbReference type="eggNOG" id="COG1629">
    <property type="taxonomic scope" value="Bacteria"/>
</dbReference>
<dbReference type="AlphaFoldDB" id="A0A090Q440"/>